<gene>
    <name evidence="1" type="ORF">AMECASPLE_001678</name>
</gene>
<proteinExistence type="predicted"/>
<dbReference type="EMBL" id="JAHRIP010028271">
    <property type="protein sequence ID" value="MEQ2290271.1"/>
    <property type="molecule type" value="Genomic_DNA"/>
</dbReference>
<accession>A0ABV0Y941</accession>
<feature type="non-terminal residue" evidence="1">
    <location>
        <position position="1"/>
    </location>
</feature>
<sequence>IGLYLAMSILPSTPISFPDHEGKASPHHDAATLGTLCSLPLNFTEIFIYLPVRKKDSGGEKPG</sequence>
<reference evidence="1 2" key="1">
    <citation type="submission" date="2021-06" db="EMBL/GenBank/DDBJ databases">
        <authorList>
            <person name="Palmer J.M."/>
        </authorList>
    </citation>
    <scope>NUCLEOTIDE SEQUENCE [LARGE SCALE GENOMIC DNA]</scope>
    <source>
        <strain evidence="1 2">AS_MEX2019</strain>
        <tissue evidence="1">Muscle</tissue>
    </source>
</reference>
<protein>
    <submittedName>
        <fullName evidence="1">Uncharacterized protein</fullName>
    </submittedName>
</protein>
<organism evidence="1 2">
    <name type="scientific">Ameca splendens</name>
    <dbReference type="NCBI Taxonomy" id="208324"/>
    <lineage>
        <taxon>Eukaryota</taxon>
        <taxon>Metazoa</taxon>
        <taxon>Chordata</taxon>
        <taxon>Craniata</taxon>
        <taxon>Vertebrata</taxon>
        <taxon>Euteleostomi</taxon>
        <taxon>Actinopterygii</taxon>
        <taxon>Neopterygii</taxon>
        <taxon>Teleostei</taxon>
        <taxon>Neoteleostei</taxon>
        <taxon>Acanthomorphata</taxon>
        <taxon>Ovalentaria</taxon>
        <taxon>Atherinomorphae</taxon>
        <taxon>Cyprinodontiformes</taxon>
        <taxon>Goodeidae</taxon>
        <taxon>Ameca</taxon>
    </lineage>
</organism>
<comment type="caution">
    <text evidence="1">The sequence shown here is derived from an EMBL/GenBank/DDBJ whole genome shotgun (WGS) entry which is preliminary data.</text>
</comment>
<dbReference type="Proteomes" id="UP001469553">
    <property type="component" value="Unassembled WGS sequence"/>
</dbReference>
<evidence type="ECO:0000313" key="1">
    <source>
        <dbReference type="EMBL" id="MEQ2290271.1"/>
    </source>
</evidence>
<name>A0ABV0Y941_9TELE</name>
<evidence type="ECO:0000313" key="2">
    <source>
        <dbReference type="Proteomes" id="UP001469553"/>
    </source>
</evidence>
<keyword evidence="2" id="KW-1185">Reference proteome</keyword>